<name>W7AY49_9LIST</name>
<dbReference type="PATRIC" id="fig|1265818.5.peg.875"/>
<evidence type="ECO:0000313" key="3">
    <source>
        <dbReference type="EMBL" id="EUJ19989.1"/>
    </source>
</evidence>
<evidence type="ECO:0000259" key="2">
    <source>
        <dbReference type="Pfam" id="PF08386"/>
    </source>
</evidence>
<keyword evidence="3" id="KW-0378">Hydrolase</keyword>
<dbReference type="SUPFAM" id="SSF53474">
    <property type="entry name" value="alpha/beta-Hydrolases"/>
    <property type="match status" value="1"/>
</dbReference>
<evidence type="ECO:0000313" key="4">
    <source>
        <dbReference type="Proteomes" id="UP000019246"/>
    </source>
</evidence>
<dbReference type="Gene3D" id="3.40.50.1820">
    <property type="entry name" value="alpha/beta hydrolase"/>
    <property type="match status" value="1"/>
</dbReference>
<reference evidence="3 4" key="1">
    <citation type="journal article" date="2014" name="Int. J. Syst. Evol. Microbiol.">
        <title>Listeria floridensis sp. nov., Listeria aquatica sp. nov., Listeria cornellensis sp. nov., Listeria riparia sp. nov. and Listeria grandensis sp. nov., from agricultural and natural environments.</title>
        <authorList>
            <person name="den Bakker H.C."/>
            <person name="Warchocki S."/>
            <person name="Wright E.M."/>
            <person name="Allred A.F."/>
            <person name="Ahlstrom C."/>
            <person name="Manuel C.S."/>
            <person name="Stasiewicz M.J."/>
            <person name="Burrell A."/>
            <person name="Roof S."/>
            <person name="Strawn L."/>
            <person name="Fortes E.D."/>
            <person name="Nightingale K.K."/>
            <person name="Kephart D."/>
            <person name="Wiedmann M."/>
        </authorList>
    </citation>
    <scope>NUCLEOTIDE SEQUENCE [LARGE SCALE GENOMIC DNA]</scope>
    <source>
        <strain evidence="3 4">FSL S10-1188</strain>
    </source>
</reference>
<dbReference type="Pfam" id="PF00561">
    <property type="entry name" value="Abhydrolase_1"/>
    <property type="match status" value="1"/>
</dbReference>
<dbReference type="Proteomes" id="UP000019246">
    <property type="component" value="Unassembled WGS sequence"/>
</dbReference>
<feature type="domain" description="AB hydrolase-1" evidence="1">
    <location>
        <begin position="21"/>
        <end position="138"/>
    </location>
</feature>
<dbReference type="RefSeq" id="WP_036071550.1">
    <property type="nucleotide sequence ID" value="NZ_AOCG01000005.1"/>
</dbReference>
<sequence>MILSESDLDVVLIDSVSPVYIFLHGLNNNKDSWSNWRKYFKIKRKNFIIFNRPGYQNYEKDNSMKFDLSFYVSLIDYLVKTYIKKDQKIVLIGHSLGGFIAINQVLNSRYTINGLILLNSFYRFRTDKLNIDSNHEHWSIESDLKLVKDNDFTSYLGLINTKVIIIQGKNDTVVSVRVGKKMHDSINGSKLITVENANHNSLLECRKMIVEQANLIFNTIK</sequence>
<dbReference type="GO" id="GO:0016787">
    <property type="term" value="F:hydrolase activity"/>
    <property type="evidence" value="ECO:0007669"/>
    <property type="project" value="UniProtKB-KW"/>
</dbReference>
<comment type="caution">
    <text evidence="3">The sequence shown here is derived from an EMBL/GenBank/DDBJ whole genome shotgun (WGS) entry which is preliminary data.</text>
</comment>
<evidence type="ECO:0000259" key="1">
    <source>
        <dbReference type="Pfam" id="PF00561"/>
    </source>
</evidence>
<organism evidence="3 4">
    <name type="scientific">Listeria aquatica FSL S10-1188</name>
    <dbReference type="NCBI Taxonomy" id="1265818"/>
    <lineage>
        <taxon>Bacteria</taxon>
        <taxon>Bacillati</taxon>
        <taxon>Bacillota</taxon>
        <taxon>Bacilli</taxon>
        <taxon>Bacillales</taxon>
        <taxon>Listeriaceae</taxon>
        <taxon>Listeria</taxon>
    </lineage>
</organism>
<dbReference type="Pfam" id="PF08386">
    <property type="entry name" value="Abhydrolase_4"/>
    <property type="match status" value="1"/>
</dbReference>
<keyword evidence="4" id="KW-1185">Reference proteome</keyword>
<dbReference type="PANTHER" id="PTHR43689:SF8">
    <property type="entry name" value="ALPHA_BETA-HYDROLASES SUPERFAMILY PROTEIN"/>
    <property type="match status" value="1"/>
</dbReference>
<dbReference type="AlphaFoldDB" id="W7AY49"/>
<gene>
    <name evidence="3" type="ORF">MAQA_04401</name>
</gene>
<dbReference type="PANTHER" id="PTHR43689">
    <property type="entry name" value="HYDROLASE"/>
    <property type="match status" value="1"/>
</dbReference>
<dbReference type="OrthoDB" id="9808398at2"/>
<dbReference type="InterPro" id="IPR013595">
    <property type="entry name" value="Pept_S33_TAP-like_C"/>
</dbReference>
<dbReference type="EMBL" id="AOCG01000005">
    <property type="protein sequence ID" value="EUJ19989.1"/>
    <property type="molecule type" value="Genomic_DNA"/>
</dbReference>
<accession>W7AY49</accession>
<dbReference type="InterPro" id="IPR000073">
    <property type="entry name" value="AB_hydrolase_1"/>
</dbReference>
<protein>
    <submittedName>
        <fullName evidence="3">Hydrolase, alpha/beta domain protein</fullName>
    </submittedName>
</protein>
<feature type="domain" description="Peptidase S33 tripeptidyl aminopeptidase-like C-terminal" evidence="2">
    <location>
        <begin position="154"/>
        <end position="203"/>
    </location>
</feature>
<dbReference type="InterPro" id="IPR029058">
    <property type="entry name" value="AB_hydrolase_fold"/>
</dbReference>
<proteinExistence type="predicted"/>
<dbReference type="STRING" id="1265818.MAQA_04401"/>